<gene>
    <name evidence="3" type="ORF">SAMN04489866_104194</name>
</gene>
<keyword evidence="4" id="KW-1185">Reference proteome</keyword>
<protein>
    <submittedName>
        <fullName evidence="3">Uncharacterized protein</fullName>
    </submittedName>
</protein>
<reference evidence="3 4" key="1">
    <citation type="submission" date="2016-10" db="EMBL/GenBank/DDBJ databases">
        <authorList>
            <person name="de Groot N.N."/>
        </authorList>
    </citation>
    <scope>NUCLEOTIDE SEQUENCE [LARGE SCALE GENOMIC DNA]</scope>
    <source>
        <strain evidence="3 4">DSM 20475</strain>
    </source>
</reference>
<evidence type="ECO:0000256" key="2">
    <source>
        <dbReference type="SAM" id="Phobius"/>
    </source>
</evidence>
<name>A0A1G6W0D0_PEPNI</name>
<evidence type="ECO:0000256" key="1">
    <source>
        <dbReference type="SAM" id="MobiDB-lite"/>
    </source>
</evidence>
<dbReference type="STRING" id="2741.SAMN04489866_104194"/>
<feature type="compositionally biased region" description="Basic and acidic residues" evidence="1">
    <location>
        <begin position="142"/>
        <end position="170"/>
    </location>
</feature>
<evidence type="ECO:0000313" key="3">
    <source>
        <dbReference type="EMBL" id="SDD59271.1"/>
    </source>
</evidence>
<keyword evidence="2" id="KW-0812">Transmembrane</keyword>
<dbReference type="Proteomes" id="UP000198995">
    <property type="component" value="Unassembled WGS sequence"/>
</dbReference>
<keyword evidence="2" id="KW-0472">Membrane</keyword>
<dbReference type="EMBL" id="FNAF01000004">
    <property type="protein sequence ID" value="SDD59271.1"/>
    <property type="molecule type" value="Genomic_DNA"/>
</dbReference>
<accession>A0A1G6W0D0</accession>
<organism evidence="3 4">
    <name type="scientific">Peptococcus niger</name>
    <dbReference type="NCBI Taxonomy" id="2741"/>
    <lineage>
        <taxon>Bacteria</taxon>
        <taxon>Bacillati</taxon>
        <taxon>Bacillota</taxon>
        <taxon>Clostridia</taxon>
        <taxon>Eubacteriales</taxon>
        <taxon>Peptococcaceae</taxon>
        <taxon>Peptococcus</taxon>
    </lineage>
</organism>
<evidence type="ECO:0000313" key="4">
    <source>
        <dbReference type="Proteomes" id="UP000198995"/>
    </source>
</evidence>
<dbReference type="RefSeq" id="WP_144019663.1">
    <property type="nucleotide sequence ID" value="NZ_FNAF01000004.1"/>
</dbReference>
<feature type="transmembrane region" description="Helical" evidence="2">
    <location>
        <begin position="63"/>
        <end position="90"/>
    </location>
</feature>
<feature type="transmembrane region" description="Helical" evidence="2">
    <location>
        <begin position="102"/>
        <end position="123"/>
    </location>
</feature>
<feature type="region of interest" description="Disordered" evidence="1">
    <location>
        <begin position="142"/>
        <end position="187"/>
    </location>
</feature>
<keyword evidence="2" id="KW-1133">Transmembrane helix</keyword>
<proteinExistence type="predicted"/>
<sequence length="187" mass="19951">MLNAVTNDVICVRRARALFCLSLALLAVAFFILPDIAFADSFSGKAESDVVYNLTSYKKIIEDVYHIAFVILIPVASVSFAAAAFMMFAGDERSVAKGKKQAIITLFAVAAFLLLPAALNFGVNSGKNQGWTPQIGNHEKWTKEHMPDFSTEKADKGEGGKSSKKGDAAKKHSNGSTGDKGSSGGTR</sequence>
<dbReference type="AlphaFoldDB" id="A0A1G6W0D0"/>